<dbReference type="InterPro" id="IPR013830">
    <property type="entry name" value="SGNH_hydro"/>
</dbReference>
<evidence type="ECO:0000313" key="4">
    <source>
        <dbReference type="EMBL" id="GIQ63370.1"/>
    </source>
</evidence>
<evidence type="ECO:0000313" key="5">
    <source>
        <dbReference type="Proteomes" id="UP000680304"/>
    </source>
</evidence>
<comment type="caution">
    <text evidence="4">The sequence shown here is derived from an EMBL/GenBank/DDBJ whole genome shotgun (WGS) entry which is preliminary data.</text>
</comment>
<evidence type="ECO:0000259" key="3">
    <source>
        <dbReference type="Pfam" id="PF13472"/>
    </source>
</evidence>
<name>A0ABQ4N5D5_9BACL</name>
<reference evidence="4 5" key="1">
    <citation type="submission" date="2021-04" db="EMBL/GenBank/DDBJ databases">
        <title>Draft genome sequence of Paenibacillus cisolokensis, LC2-13A.</title>
        <authorList>
            <person name="Uke A."/>
            <person name="Chhe C."/>
            <person name="Baramee S."/>
            <person name="Kosugi A."/>
        </authorList>
    </citation>
    <scope>NUCLEOTIDE SEQUENCE [LARGE SCALE GENOMIC DNA]</scope>
    <source>
        <strain evidence="4 5">LC2-13A</strain>
    </source>
</reference>
<gene>
    <name evidence="4" type="ORF">PACILC2_19380</name>
</gene>
<dbReference type="InterPro" id="IPR012854">
    <property type="entry name" value="Cu_amine_oxidase-like_N"/>
</dbReference>
<feature type="coiled-coil region" evidence="1">
    <location>
        <begin position="223"/>
        <end position="250"/>
    </location>
</feature>
<evidence type="ECO:0008006" key="6">
    <source>
        <dbReference type="Google" id="ProtNLM"/>
    </source>
</evidence>
<dbReference type="InterPro" id="IPR036514">
    <property type="entry name" value="SGNH_hydro_sf"/>
</dbReference>
<evidence type="ECO:0000256" key="1">
    <source>
        <dbReference type="SAM" id="Coils"/>
    </source>
</evidence>
<dbReference type="SUPFAM" id="SSF55383">
    <property type="entry name" value="Copper amine oxidase, domain N"/>
    <property type="match status" value="1"/>
</dbReference>
<dbReference type="PANTHER" id="PTHR30383:SF27">
    <property type="entry name" value="SPORE GERMINATION LIPASE LIPC"/>
    <property type="match status" value="1"/>
</dbReference>
<organism evidence="4 5">
    <name type="scientific">Paenibacillus cisolokensis</name>
    <dbReference type="NCBI Taxonomy" id="1658519"/>
    <lineage>
        <taxon>Bacteria</taxon>
        <taxon>Bacillati</taxon>
        <taxon>Bacillota</taxon>
        <taxon>Bacilli</taxon>
        <taxon>Bacillales</taxon>
        <taxon>Paenibacillaceae</taxon>
        <taxon>Paenibacillus</taxon>
    </lineage>
</organism>
<accession>A0ABQ4N5D5</accession>
<protein>
    <recommendedName>
        <fullName evidence="6">Copper amine oxidase</fullName>
    </recommendedName>
</protein>
<keyword evidence="5" id="KW-1185">Reference proteome</keyword>
<dbReference type="Proteomes" id="UP000680304">
    <property type="component" value="Unassembled WGS sequence"/>
</dbReference>
<dbReference type="SUPFAM" id="SSF52266">
    <property type="entry name" value="SGNH hydrolase"/>
    <property type="match status" value="1"/>
</dbReference>
<feature type="domain" description="SGNH hydrolase-type esterase" evidence="3">
    <location>
        <begin position="57"/>
        <end position="291"/>
    </location>
</feature>
<sequence>MLIGSVLAPVQAAASNGARASAGLAERTAAERPADSLAPPVTAASRQNAAEAYSIVAIGDSLTVGFEHGFTEQSVPYGYVERVYEQALFQGLRAEYANYGVLGLTSAGLRTWLEAAAAGDAVAAADIEGADKDPRAGTILAHTGQLAEKLKSADLIVVTIGGNDFIPLAQLIMEGGRSDVDALMDETLKQYEASVEASVRLLLEMNPKASVVLADQYVPVPKIGDYLDDYNKLSEEAAKLREALERIADKETSAGFRVALADVAKAFDGKALIYTSIGSGDMHPKQPGYEAMGKAFAQAVWGEYRTVRPRPAGVPLSIVVGGKELDTPNKPVVKNSRTYVAMRDIADATGAKLVWNSRTQSATLTLDGRSVVFAIGAATALVDGKAVPIDAPAYLQKVGKELKTYLPLAALSEALGFQVVFRPQGKIAFINK</sequence>
<dbReference type="InterPro" id="IPR036582">
    <property type="entry name" value="Mao_N_sf"/>
</dbReference>
<keyword evidence="1" id="KW-0175">Coiled coil</keyword>
<dbReference type="Gene3D" id="3.30.457.10">
    <property type="entry name" value="Copper amine oxidase-like, N-terminal domain"/>
    <property type="match status" value="1"/>
</dbReference>
<dbReference type="InterPro" id="IPR051532">
    <property type="entry name" value="Ester_Hydrolysis_Enzymes"/>
</dbReference>
<dbReference type="PANTHER" id="PTHR30383">
    <property type="entry name" value="THIOESTERASE 1/PROTEASE 1/LYSOPHOSPHOLIPASE L1"/>
    <property type="match status" value="1"/>
</dbReference>
<feature type="domain" description="Copper amine oxidase-like N-terminal" evidence="2">
    <location>
        <begin position="320"/>
        <end position="423"/>
    </location>
</feature>
<evidence type="ECO:0000259" key="2">
    <source>
        <dbReference type="Pfam" id="PF07833"/>
    </source>
</evidence>
<dbReference type="EMBL" id="BOVJ01000061">
    <property type="protein sequence ID" value="GIQ63370.1"/>
    <property type="molecule type" value="Genomic_DNA"/>
</dbReference>
<proteinExistence type="predicted"/>
<dbReference type="Pfam" id="PF13472">
    <property type="entry name" value="Lipase_GDSL_2"/>
    <property type="match status" value="1"/>
</dbReference>
<dbReference type="Pfam" id="PF07833">
    <property type="entry name" value="Cu_amine_oxidN1"/>
    <property type="match status" value="1"/>
</dbReference>
<dbReference type="Gene3D" id="3.40.50.1110">
    <property type="entry name" value="SGNH hydrolase"/>
    <property type="match status" value="1"/>
</dbReference>